<dbReference type="RefSeq" id="WP_311734008.1">
    <property type="nucleotide sequence ID" value="NZ_JACHMP010000001.1"/>
</dbReference>
<evidence type="ECO:0000256" key="1">
    <source>
        <dbReference type="SAM" id="MobiDB-lite"/>
    </source>
</evidence>
<dbReference type="PANTHER" id="PTHR34473">
    <property type="entry name" value="UPF0699 TRANSMEMBRANE PROTEIN YDBS"/>
    <property type="match status" value="1"/>
</dbReference>
<feature type="region of interest" description="Disordered" evidence="1">
    <location>
        <begin position="1"/>
        <end position="100"/>
    </location>
</feature>
<evidence type="ECO:0000259" key="3">
    <source>
        <dbReference type="Pfam" id="PF03703"/>
    </source>
</evidence>
<comment type="caution">
    <text evidence="4">The sequence shown here is derived from an EMBL/GenBank/DDBJ whole genome shotgun (WGS) entry which is preliminary data.</text>
</comment>
<keyword evidence="5" id="KW-1185">Reference proteome</keyword>
<sequence length="277" mass="28690">MSDRADEHSAAAGRAAPVDPAARSGPGAADAPGPAGGLDPVDGPVSGAVADSASGAAADPGPRPAGDSVSGGVADSASGAADPGSRPAADPGSGPAGDFGPGPAGLVRFPLRAPANPVSRKAVALWLLHGLSWSVFVVVGSFFLARWAEDDRWSWLPDWVLGNIWWVPALTALLLLPAAIVEPFWRYAVHRWELSEDVVYTRSGWVSREWAFVPVSRIQTVDKAQGWTERALGLATVEIRTASHAGSSRIKGLDYEVAAGLAASLAHRAEQLRDDAT</sequence>
<protein>
    <submittedName>
        <fullName evidence="4">Membrane protein YdbS with pleckstrin-like domain</fullName>
    </submittedName>
</protein>
<organism evidence="4 5">
    <name type="scientific">Streptosporangium becharense</name>
    <dbReference type="NCBI Taxonomy" id="1816182"/>
    <lineage>
        <taxon>Bacteria</taxon>
        <taxon>Bacillati</taxon>
        <taxon>Actinomycetota</taxon>
        <taxon>Actinomycetes</taxon>
        <taxon>Streptosporangiales</taxon>
        <taxon>Streptosporangiaceae</taxon>
        <taxon>Streptosporangium</taxon>
    </lineage>
</organism>
<dbReference type="PANTHER" id="PTHR34473:SF3">
    <property type="entry name" value="TRANSMEMBRANE PROTEIN-RELATED"/>
    <property type="match status" value="1"/>
</dbReference>
<evidence type="ECO:0000313" key="5">
    <source>
        <dbReference type="Proteomes" id="UP000540685"/>
    </source>
</evidence>
<name>A0A7W9ILN9_9ACTN</name>
<dbReference type="Proteomes" id="UP000540685">
    <property type="component" value="Unassembled WGS sequence"/>
</dbReference>
<feature type="domain" description="YdbS-like PH" evidence="3">
    <location>
        <begin position="188"/>
        <end position="263"/>
    </location>
</feature>
<dbReference type="Pfam" id="PF03703">
    <property type="entry name" value="bPH_2"/>
    <property type="match status" value="1"/>
</dbReference>
<proteinExistence type="predicted"/>
<dbReference type="AlphaFoldDB" id="A0A7W9ILN9"/>
<feature type="transmembrane region" description="Helical" evidence="2">
    <location>
        <begin position="122"/>
        <end position="144"/>
    </location>
</feature>
<reference evidence="4 5" key="1">
    <citation type="submission" date="2020-08" db="EMBL/GenBank/DDBJ databases">
        <title>Sequencing the genomes of 1000 actinobacteria strains.</title>
        <authorList>
            <person name="Klenk H.-P."/>
        </authorList>
    </citation>
    <scope>NUCLEOTIDE SEQUENCE [LARGE SCALE GENOMIC DNA]</scope>
    <source>
        <strain evidence="4 5">DSM 46887</strain>
    </source>
</reference>
<gene>
    <name evidence="4" type="ORF">F4562_005401</name>
</gene>
<evidence type="ECO:0000256" key="2">
    <source>
        <dbReference type="SAM" id="Phobius"/>
    </source>
</evidence>
<feature type="transmembrane region" description="Helical" evidence="2">
    <location>
        <begin position="164"/>
        <end position="185"/>
    </location>
</feature>
<evidence type="ECO:0000313" key="4">
    <source>
        <dbReference type="EMBL" id="MBB5822339.1"/>
    </source>
</evidence>
<keyword evidence="2" id="KW-0812">Transmembrane</keyword>
<dbReference type="EMBL" id="JACHMP010000001">
    <property type="protein sequence ID" value="MBB5822339.1"/>
    <property type="molecule type" value="Genomic_DNA"/>
</dbReference>
<accession>A0A7W9ILN9</accession>
<dbReference type="InterPro" id="IPR005182">
    <property type="entry name" value="YdbS-like_PH"/>
</dbReference>
<keyword evidence="2" id="KW-1133">Transmembrane helix</keyword>
<keyword evidence="2" id="KW-0472">Membrane</keyword>
<feature type="compositionally biased region" description="Low complexity" evidence="1">
    <location>
        <begin position="10"/>
        <end position="93"/>
    </location>
</feature>